<feature type="domain" description="B box-type" evidence="7">
    <location>
        <begin position="82"/>
        <end position="126"/>
    </location>
</feature>
<dbReference type="GO" id="GO:0008270">
    <property type="term" value="F:zinc ion binding"/>
    <property type="evidence" value="ECO:0007669"/>
    <property type="project" value="UniProtKB-KW"/>
</dbReference>
<reference evidence="9" key="4">
    <citation type="submission" date="2025-08" db="UniProtKB">
        <authorList>
            <consortium name="Ensembl"/>
        </authorList>
    </citation>
    <scope>IDENTIFICATION</scope>
</reference>
<feature type="coiled-coil region" evidence="5">
    <location>
        <begin position="170"/>
        <end position="208"/>
    </location>
</feature>
<reference evidence="10" key="1">
    <citation type="journal article" date="2006" name="Science">
        <title>Ancient noncoding elements conserved in the human genome.</title>
        <authorList>
            <person name="Venkatesh B."/>
            <person name="Kirkness E.F."/>
            <person name="Loh Y.H."/>
            <person name="Halpern A.L."/>
            <person name="Lee A.P."/>
            <person name="Johnson J."/>
            <person name="Dandona N."/>
            <person name="Viswanathan L.D."/>
            <person name="Tay A."/>
            <person name="Venter J.C."/>
            <person name="Strausberg R.L."/>
            <person name="Brenner S."/>
        </authorList>
    </citation>
    <scope>NUCLEOTIDE SEQUENCE [LARGE SCALE GENOMIC DNA]</scope>
</reference>
<proteinExistence type="predicted"/>
<dbReference type="Pfam" id="PF00643">
    <property type="entry name" value="zf-B_box"/>
    <property type="match status" value="1"/>
</dbReference>
<dbReference type="SMART" id="SM00449">
    <property type="entry name" value="SPRY"/>
    <property type="match status" value="1"/>
</dbReference>
<evidence type="ECO:0000256" key="4">
    <source>
        <dbReference type="PROSITE-ProRule" id="PRU00024"/>
    </source>
</evidence>
<dbReference type="InterPro" id="IPR050143">
    <property type="entry name" value="TRIM/RBCC"/>
</dbReference>
<dbReference type="Proteomes" id="UP000314986">
    <property type="component" value="Unassembled WGS sequence"/>
</dbReference>
<feature type="domain" description="RING-type" evidence="6">
    <location>
        <begin position="12"/>
        <end position="52"/>
    </location>
</feature>
<dbReference type="PROSITE" id="PS50119">
    <property type="entry name" value="ZF_BBOX"/>
    <property type="match status" value="1"/>
</dbReference>
<dbReference type="Pfam" id="PF15227">
    <property type="entry name" value="zf-C3HC4_4"/>
    <property type="match status" value="1"/>
</dbReference>
<reference evidence="10" key="2">
    <citation type="journal article" date="2007" name="PLoS Biol.">
        <title>Survey sequencing and comparative analysis of the elephant shark (Callorhinchus milii) genome.</title>
        <authorList>
            <person name="Venkatesh B."/>
            <person name="Kirkness E.F."/>
            <person name="Loh Y.H."/>
            <person name="Halpern A.L."/>
            <person name="Lee A.P."/>
            <person name="Johnson J."/>
            <person name="Dandona N."/>
            <person name="Viswanathan L.D."/>
            <person name="Tay A."/>
            <person name="Venter J.C."/>
            <person name="Strausberg R.L."/>
            <person name="Brenner S."/>
        </authorList>
    </citation>
    <scope>NUCLEOTIDE SEQUENCE [LARGE SCALE GENOMIC DNA]</scope>
</reference>
<dbReference type="AlphaFoldDB" id="A0A4W3GZ42"/>
<dbReference type="GeneTree" id="ENSGT00940000158537"/>
<keyword evidence="2 4" id="KW-0863">Zinc-finger</keyword>
<keyword evidence="10" id="KW-1185">Reference proteome</keyword>
<keyword evidence="3" id="KW-0862">Zinc</keyword>
<evidence type="ECO:0000259" key="6">
    <source>
        <dbReference type="PROSITE" id="PS50089"/>
    </source>
</evidence>
<dbReference type="InterPro" id="IPR017907">
    <property type="entry name" value="Znf_RING_CS"/>
</dbReference>
<evidence type="ECO:0000256" key="1">
    <source>
        <dbReference type="ARBA" id="ARBA00022723"/>
    </source>
</evidence>
<dbReference type="GO" id="GO:0004842">
    <property type="term" value="F:ubiquitin-protein transferase activity"/>
    <property type="evidence" value="ECO:0007669"/>
    <property type="project" value="InterPro"/>
</dbReference>
<dbReference type="PRINTS" id="PR01407">
    <property type="entry name" value="BUTYPHLNCDUF"/>
</dbReference>
<name>A0A4W3GZ42_CALMI</name>
<evidence type="ECO:0000256" key="5">
    <source>
        <dbReference type="SAM" id="Coils"/>
    </source>
</evidence>
<evidence type="ECO:0000259" key="8">
    <source>
        <dbReference type="PROSITE" id="PS50188"/>
    </source>
</evidence>
<dbReference type="InterPro" id="IPR000315">
    <property type="entry name" value="Znf_B-box"/>
</dbReference>
<dbReference type="Gene3D" id="2.60.120.920">
    <property type="match status" value="1"/>
</dbReference>
<sequence>LSSLSRHLKLNCPICLEIFTEPVTLKCGHNFCRFCITHSWSEQLKGTCPECREVNSGNQLKPNRTLVNLSNEARELKSPQNKEMRDCDKHSEELKLFCETDKKLICIMCLIDADGQSHKSHDLMLIEKILFSFVSSIFWLQDKLKSSFDPVIKRNEHVTAEFGKMHQSLYDREQRVIRELRQREQEILQRMEKNLGEIRGSLVSLQQKFSELKKQMEKDYVKLSLSEGDLPVGIYTGPVQYAAWRDMRHIITPAALTLDPDTAHPELILSEDRTSVRLGGKLQQLLDTPKRFSYHPVVLGSEGFTSGRHYWEVQVGNKTAWSVGVTRESVNRKQSITWSPEGGVWGVWLMDGDYVALTSPPTPLPLTVGPGKIGVYLDYEGGQVSFYNADDMSHLHTSTQTFTEKLYPYLCPCVNDDGKNSEPLRMCQL</sequence>
<dbReference type="SUPFAM" id="SSF57845">
    <property type="entry name" value="B-box zinc-binding domain"/>
    <property type="match status" value="1"/>
</dbReference>
<dbReference type="SMART" id="SM00504">
    <property type="entry name" value="Ubox"/>
    <property type="match status" value="1"/>
</dbReference>
<dbReference type="Gene3D" id="3.30.40.10">
    <property type="entry name" value="Zinc/RING finger domain, C3HC4 (zinc finger)"/>
    <property type="match status" value="1"/>
</dbReference>
<evidence type="ECO:0000259" key="7">
    <source>
        <dbReference type="PROSITE" id="PS50119"/>
    </source>
</evidence>
<keyword evidence="1" id="KW-0479">Metal-binding</keyword>
<evidence type="ECO:0000313" key="9">
    <source>
        <dbReference type="Ensembl" id="ENSCMIP00000003119.1"/>
    </source>
</evidence>
<dbReference type="InterPro" id="IPR013083">
    <property type="entry name" value="Znf_RING/FYVE/PHD"/>
</dbReference>
<dbReference type="InterPro" id="IPR006574">
    <property type="entry name" value="PRY"/>
</dbReference>
<reference evidence="10" key="3">
    <citation type="journal article" date="2014" name="Nature">
        <title>Elephant shark genome provides unique insights into gnathostome evolution.</title>
        <authorList>
            <consortium name="International Elephant Shark Genome Sequencing Consortium"/>
            <person name="Venkatesh B."/>
            <person name="Lee A.P."/>
            <person name="Ravi V."/>
            <person name="Maurya A.K."/>
            <person name="Lian M.M."/>
            <person name="Swann J.B."/>
            <person name="Ohta Y."/>
            <person name="Flajnik M.F."/>
            <person name="Sutoh Y."/>
            <person name="Kasahara M."/>
            <person name="Hoon S."/>
            <person name="Gangu V."/>
            <person name="Roy S.W."/>
            <person name="Irimia M."/>
            <person name="Korzh V."/>
            <person name="Kondrychyn I."/>
            <person name="Lim Z.W."/>
            <person name="Tay B.H."/>
            <person name="Tohari S."/>
            <person name="Kong K.W."/>
            <person name="Ho S."/>
            <person name="Lorente-Galdos B."/>
            <person name="Quilez J."/>
            <person name="Marques-Bonet T."/>
            <person name="Raney B.J."/>
            <person name="Ingham P.W."/>
            <person name="Tay A."/>
            <person name="Hillier L.W."/>
            <person name="Minx P."/>
            <person name="Boehm T."/>
            <person name="Wilson R.K."/>
            <person name="Brenner S."/>
            <person name="Warren W.C."/>
        </authorList>
    </citation>
    <scope>NUCLEOTIDE SEQUENCE [LARGE SCALE GENOMIC DNA]</scope>
</reference>
<protein>
    <submittedName>
        <fullName evidence="9">Uncharacterized protein</fullName>
    </submittedName>
</protein>
<dbReference type="PROSITE" id="PS00518">
    <property type="entry name" value="ZF_RING_1"/>
    <property type="match status" value="1"/>
</dbReference>
<dbReference type="InterPro" id="IPR001841">
    <property type="entry name" value="Znf_RING"/>
</dbReference>
<dbReference type="Pfam" id="PF00622">
    <property type="entry name" value="SPRY"/>
    <property type="match status" value="1"/>
</dbReference>
<dbReference type="PROSITE" id="PS50188">
    <property type="entry name" value="B302_SPRY"/>
    <property type="match status" value="1"/>
</dbReference>
<dbReference type="Ensembl" id="ENSCMIT00000003234.1">
    <property type="protein sequence ID" value="ENSCMIP00000003119.1"/>
    <property type="gene ID" value="ENSCMIG00000001852.1"/>
</dbReference>
<dbReference type="Gene3D" id="3.30.160.60">
    <property type="entry name" value="Classic Zinc Finger"/>
    <property type="match status" value="1"/>
</dbReference>
<evidence type="ECO:0000256" key="3">
    <source>
        <dbReference type="ARBA" id="ARBA00022833"/>
    </source>
</evidence>
<dbReference type="PANTHER" id="PTHR24103">
    <property type="entry name" value="E3 UBIQUITIN-PROTEIN LIGASE TRIM"/>
    <property type="match status" value="1"/>
</dbReference>
<accession>A0A4W3GZ42</accession>
<dbReference type="InterPro" id="IPR003613">
    <property type="entry name" value="Ubox_domain"/>
</dbReference>
<dbReference type="OMA" id="EILCEIH"/>
<evidence type="ECO:0000313" key="10">
    <source>
        <dbReference type="Proteomes" id="UP000314986"/>
    </source>
</evidence>
<dbReference type="InterPro" id="IPR013320">
    <property type="entry name" value="ConA-like_dom_sf"/>
</dbReference>
<feature type="domain" description="B30.2/SPRY" evidence="8">
    <location>
        <begin position="236"/>
        <end position="429"/>
    </location>
</feature>
<dbReference type="Pfam" id="PF13765">
    <property type="entry name" value="PRY"/>
    <property type="match status" value="1"/>
</dbReference>
<dbReference type="InterPro" id="IPR003879">
    <property type="entry name" value="Butyrophylin_SPRY"/>
</dbReference>
<keyword evidence="5" id="KW-0175">Coiled coil</keyword>
<dbReference type="SMART" id="SM00184">
    <property type="entry name" value="RING"/>
    <property type="match status" value="1"/>
</dbReference>
<dbReference type="SMART" id="SM00589">
    <property type="entry name" value="PRY"/>
    <property type="match status" value="1"/>
</dbReference>
<dbReference type="InParanoid" id="A0A4W3GZ42"/>
<organism evidence="9 10">
    <name type="scientific">Callorhinchus milii</name>
    <name type="common">Ghost shark</name>
    <dbReference type="NCBI Taxonomy" id="7868"/>
    <lineage>
        <taxon>Eukaryota</taxon>
        <taxon>Metazoa</taxon>
        <taxon>Chordata</taxon>
        <taxon>Craniata</taxon>
        <taxon>Vertebrata</taxon>
        <taxon>Chondrichthyes</taxon>
        <taxon>Holocephali</taxon>
        <taxon>Chimaeriformes</taxon>
        <taxon>Callorhinchidae</taxon>
        <taxon>Callorhinchus</taxon>
    </lineage>
</organism>
<dbReference type="CDD" id="cd13733">
    <property type="entry name" value="SPRY_PRY_C-I_1"/>
    <property type="match status" value="1"/>
</dbReference>
<dbReference type="SUPFAM" id="SSF57850">
    <property type="entry name" value="RING/U-box"/>
    <property type="match status" value="1"/>
</dbReference>
<dbReference type="SUPFAM" id="SSF49899">
    <property type="entry name" value="Concanavalin A-like lectins/glucanases"/>
    <property type="match status" value="1"/>
</dbReference>
<evidence type="ECO:0000256" key="2">
    <source>
        <dbReference type="ARBA" id="ARBA00022771"/>
    </source>
</evidence>
<dbReference type="InterPro" id="IPR001870">
    <property type="entry name" value="B30.2/SPRY"/>
</dbReference>
<reference evidence="9" key="5">
    <citation type="submission" date="2025-09" db="UniProtKB">
        <authorList>
            <consortium name="Ensembl"/>
        </authorList>
    </citation>
    <scope>IDENTIFICATION</scope>
</reference>
<dbReference type="InterPro" id="IPR003877">
    <property type="entry name" value="SPRY_dom"/>
</dbReference>
<dbReference type="InterPro" id="IPR043136">
    <property type="entry name" value="B30.2/SPRY_sf"/>
</dbReference>
<dbReference type="FunFam" id="2.60.120.920:FF:000004">
    <property type="entry name" value="Butyrophilin subfamily 1 member A1"/>
    <property type="match status" value="1"/>
</dbReference>
<dbReference type="PROSITE" id="PS50089">
    <property type="entry name" value="ZF_RING_2"/>
    <property type="match status" value="1"/>
</dbReference>
<dbReference type="GO" id="GO:0016567">
    <property type="term" value="P:protein ubiquitination"/>
    <property type="evidence" value="ECO:0007669"/>
    <property type="project" value="InterPro"/>
</dbReference>